<accession>A0A392RQX0</accession>
<reference evidence="2 3" key="1">
    <citation type="journal article" date="2018" name="Front. Plant Sci.">
        <title>Red Clover (Trifolium pratense) and Zigzag Clover (T. medium) - A Picture of Genomic Similarities and Differences.</title>
        <authorList>
            <person name="Dluhosova J."/>
            <person name="Istvanek J."/>
            <person name="Nedelnik J."/>
            <person name="Repkova J."/>
        </authorList>
    </citation>
    <scope>NUCLEOTIDE SEQUENCE [LARGE SCALE GENOMIC DNA]</scope>
    <source>
        <strain evidence="3">cv. 10/8</strain>
        <tissue evidence="2">Leaf</tissue>
    </source>
</reference>
<dbReference type="EMBL" id="LXQA010258931">
    <property type="protein sequence ID" value="MCI38709.1"/>
    <property type="molecule type" value="Genomic_DNA"/>
</dbReference>
<keyword evidence="3" id="KW-1185">Reference proteome</keyword>
<evidence type="ECO:0000313" key="2">
    <source>
        <dbReference type="EMBL" id="MCI38709.1"/>
    </source>
</evidence>
<proteinExistence type="predicted"/>
<feature type="compositionally biased region" description="Polar residues" evidence="1">
    <location>
        <begin position="32"/>
        <end position="43"/>
    </location>
</feature>
<sequence>MFNKTKIDSRSFFPVNSFLFLPPSTFSPPLSNPVTTPSRTTSVCPRAPDLRSHSPQSIMSECLCSLFYFVATTGDEGKLLCEEEGDAGTKGGRGITRRCWVED</sequence>
<organism evidence="2 3">
    <name type="scientific">Trifolium medium</name>
    <dbReference type="NCBI Taxonomy" id="97028"/>
    <lineage>
        <taxon>Eukaryota</taxon>
        <taxon>Viridiplantae</taxon>
        <taxon>Streptophyta</taxon>
        <taxon>Embryophyta</taxon>
        <taxon>Tracheophyta</taxon>
        <taxon>Spermatophyta</taxon>
        <taxon>Magnoliopsida</taxon>
        <taxon>eudicotyledons</taxon>
        <taxon>Gunneridae</taxon>
        <taxon>Pentapetalae</taxon>
        <taxon>rosids</taxon>
        <taxon>fabids</taxon>
        <taxon>Fabales</taxon>
        <taxon>Fabaceae</taxon>
        <taxon>Papilionoideae</taxon>
        <taxon>50 kb inversion clade</taxon>
        <taxon>NPAAA clade</taxon>
        <taxon>Hologalegina</taxon>
        <taxon>IRL clade</taxon>
        <taxon>Trifolieae</taxon>
        <taxon>Trifolium</taxon>
    </lineage>
</organism>
<evidence type="ECO:0000313" key="3">
    <source>
        <dbReference type="Proteomes" id="UP000265520"/>
    </source>
</evidence>
<dbReference type="Proteomes" id="UP000265520">
    <property type="component" value="Unassembled WGS sequence"/>
</dbReference>
<dbReference type="AlphaFoldDB" id="A0A392RQX0"/>
<feature type="region of interest" description="Disordered" evidence="1">
    <location>
        <begin position="29"/>
        <end position="53"/>
    </location>
</feature>
<evidence type="ECO:0000256" key="1">
    <source>
        <dbReference type="SAM" id="MobiDB-lite"/>
    </source>
</evidence>
<comment type="caution">
    <text evidence="2">The sequence shown here is derived from an EMBL/GenBank/DDBJ whole genome shotgun (WGS) entry which is preliminary data.</text>
</comment>
<protein>
    <submittedName>
        <fullName evidence="2">Uncharacterized protein</fullName>
    </submittedName>
</protein>
<name>A0A392RQX0_9FABA</name>